<evidence type="ECO:0000313" key="2">
    <source>
        <dbReference type="EMBL" id="MFC2997282.1"/>
    </source>
</evidence>
<evidence type="ECO:0000313" key="5">
    <source>
        <dbReference type="Proteomes" id="UP001595455"/>
    </source>
</evidence>
<feature type="transmembrane region" description="Helical" evidence="1">
    <location>
        <begin position="46"/>
        <end position="64"/>
    </location>
</feature>
<keyword evidence="1" id="KW-0812">Transmembrane</keyword>
<protein>
    <submittedName>
        <fullName evidence="3">Uncharacterized protein</fullName>
    </submittedName>
</protein>
<keyword evidence="1" id="KW-0472">Membrane</keyword>
<reference evidence="3 4" key="2">
    <citation type="submission" date="2018-08" db="EMBL/GenBank/DDBJ databases">
        <title>The draft genome of Acinetobacter sichuanensis strain WCHAc060041.</title>
        <authorList>
            <person name="Qin J."/>
            <person name="Feng Y."/>
            <person name="Zong Z."/>
        </authorList>
    </citation>
    <scope>NUCLEOTIDE SEQUENCE [LARGE SCALE GENOMIC DNA]</scope>
    <source>
        <strain evidence="3 4">WCHAc060041</strain>
    </source>
</reference>
<reference evidence="2" key="4">
    <citation type="submission" date="2024-09" db="EMBL/GenBank/DDBJ databases">
        <authorList>
            <person name="Sun Q."/>
            <person name="Mori K."/>
        </authorList>
    </citation>
    <scope>NUCLEOTIDE SEQUENCE</scope>
    <source>
        <strain evidence="2">KCTC 62575</strain>
    </source>
</reference>
<keyword evidence="1" id="KW-1133">Transmembrane helix</keyword>
<reference evidence="5" key="3">
    <citation type="journal article" date="2019" name="Int. J. Syst. Evol. Microbiol.">
        <title>The Global Catalogue of Microorganisms (GCM) 10K type strain sequencing project: providing services to taxonomists for standard genome sequencing and annotation.</title>
        <authorList>
            <consortium name="The Broad Institute Genomics Platform"/>
            <consortium name="The Broad Institute Genome Sequencing Center for Infectious Disease"/>
            <person name="Wu L."/>
            <person name="Ma J."/>
        </authorList>
    </citation>
    <scope>NUCLEOTIDE SEQUENCE [LARGE SCALE GENOMIC DNA]</scope>
    <source>
        <strain evidence="5">KCTC 62575</strain>
    </source>
</reference>
<accession>A0A371YJ69</accession>
<dbReference type="EMBL" id="PYIX02000087">
    <property type="protein sequence ID" value="RFC81512.1"/>
    <property type="molecule type" value="Genomic_DNA"/>
</dbReference>
<evidence type="ECO:0000256" key="1">
    <source>
        <dbReference type="SAM" id="Phobius"/>
    </source>
</evidence>
<sequence>MSKKILLYSLIYLSTYLLILIFQWGYVCNFEISSTCNLNSDTLKTILQTSAPVITPLVIIWGYFSWKEQELYKTSTELLSTCLSQTNIIFKAWKKSRDYSNVYSRFSAYHFREMYPITHEVLDSTEISNSELNRIKEVYLLVNDLYFTLNHLFIINKHLNLDNIFEKVKAISFELETNMNELSEFQHELICIKNNYTNKLSPEKIKEICYKLDSSISVDTLRIDDHNIKIDKFIEDITSQITKLSRQLS</sequence>
<dbReference type="Proteomes" id="UP001595455">
    <property type="component" value="Unassembled WGS sequence"/>
</dbReference>
<reference evidence="2" key="1">
    <citation type="journal article" date="2014" name="Int. J. Syst. Evol. Microbiol.">
        <title>Complete genome of a new Firmicutes species belonging to the dominant human colonic microbiota ('Ruminococcus bicirculans') reveals two chromosomes and a selective capacity to utilize plant glucans.</title>
        <authorList>
            <consortium name="NISC Comparative Sequencing Program"/>
            <person name="Wegmann U."/>
            <person name="Louis P."/>
            <person name="Goesmann A."/>
            <person name="Henrissat B."/>
            <person name="Duncan S.H."/>
            <person name="Flint H.J."/>
        </authorList>
    </citation>
    <scope>NUCLEOTIDE SEQUENCE</scope>
    <source>
        <strain evidence="2">KCTC 62575</strain>
    </source>
</reference>
<comment type="caution">
    <text evidence="3">The sequence shown here is derived from an EMBL/GenBank/DDBJ whole genome shotgun (WGS) entry which is preliminary data.</text>
</comment>
<keyword evidence="5" id="KW-1185">Reference proteome</keyword>
<dbReference type="AlphaFoldDB" id="A0A371YJ69"/>
<organism evidence="3 4">
    <name type="scientific">Acinetobacter sichuanensis</name>
    <dbReference type="NCBI Taxonomy" id="2136183"/>
    <lineage>
        <taxon>Bacteria</taxon>
        <taxon>Pseudomonadati</taxon>
        <taxon>Pseudomonadota</taxon>
        <taxon>Gammaproteobacteria</taxon>
        <taxon>Moraxellales</taxon>
        <taxon>Moraxellaceae</taxon>
        <taxon>Acinetobacter</taxon>
    </lineage>
</organism>
<feature type="transmembrane region" description="Helical" evidence="1">
    <location>
        <begin position="5"/>
        <end position="26"/>
    </location>
</feature>
<evidence type="ECO:0000313" key="4">
    <source>
        <dbReference type="Proteomes" id="UP000240957"/>
    </source>
</evidence>
<evidence type="ECO:0000313" key="3">
    <source>
        <dbReference type="EMBL" id="RFC81512.1"/>
    </source>
</evidence>
<gene>
    <name evidence="2" type="ORF">ACFODO_18900</name>
    <name evidence="3" type="ORF">C9E89_021475</name>
</gene>
<name>A0A371YJ69_9GAMM</name>
<dbReference type="Proteomes" id="UP000240957">
    <property type="component" value="Unassembled WGS sequence"/>
</dbReference>
<dbReference type="EMBL" id="JBHRSF010000105">
    <property type="protein sequence ID" value="MFC2997282.1"/>
    <property type="molecule type" value="Genomic_DNA"/>
</dbReference>
<proteinExistence type="predicted"/>
<dbReference type="RefSeq" id="WP_107010165.1">
    <property type="nucleotide sequence ID" value="NZ_JBHRSF010000105.1"/>
</dbReference>
<dbReference type="OrthoDB" id="9950565at2"/>